<gene>
    <name evidence="6" type="ORF">GCM10022214_07290</name>
</gene>
<evidence type="ECO:0000313" key="7">
    <source>
        <dbReference type="Proteomes" id="UP001500683"/>
    </source>
</evidence>
<sequence length="595" mass="62731">MTRQILSRAIGGPDDLNDVCSAVAAATARHGVDAEERARFTLAVARTLRERAAASPPARLTLTLAAAGDGDGGELTAEVVPGGPDGAPETVATIAVPDPSADSHGDAGDRDGLLELLAAQHERLAWHQQELERTDQGVLALHAELAQAAERLRAANAEQARLLDAEREARAAAESARSRLAFLAHAGATLSAWLDHEQVIKQLHSLVVPRHAAAMEVWISRDQRALTPSGALDEDAPGAAPPEAVVAAHDSGRTRHVTPSPSSLMPGVEVRPGPAELLAVPLISGGRALGVVAYTPAGHPFTADDIAVFRELTRLGAAALDNAIRYEHERGVAESLQRAMLTDLPSAAPLEFTARYLPAEAGLNVGGDWYDAFQRPDGQVIAAIGDVTGHGLRAATLMGQLRTALRAYALDSAGPGEVLARMHRLLTHLQPDDLATAVLLQYAGNGRLRWANAGHPPPLLRAPDGTVRVLYGGDVLLGMPLHDGPLTDREVELPPGATLLLYTDGLVERRTASFEATTDRLAEAFAAADVGGGLDRVADVLLDRMLIDSAREDDTCLLLCRARPVATDGDGPAMRTLVRSRASASDTRDRARTVP</sequence>
<dbReference type="Gene3D" id="3.30.450.40">
    <property type="match status" value="1"/>
</dbReference>
<proteinExistence type="predicted"/>
<dbReference type="InterPro" id="IPR036457">
    <property type="entry name" value="PPM-type-like_dom_sf"/>
</dbReference>
<dbReference type="InterPro" id="IPR003018">
    <property type="entry name" value="GAF"/>
</dbReference>
<dbReference type="EMBL" id="BAAAZG010000001">
    <property type="protein sequence ID" value="GAA4057737.1"/>
    <property type="molecule type" value="Genomic_DNA"/>
</dbReference>
<name>A0ABP7V1Y8_9ACTN</name>
<dbReference type="InterPro" id="IPR052016">
    <property type="entry name" value="Bact_Sigma-Reg"/>
</dbReference>
<evidence type="ECO:0000256" key="3">
    <source>
        <dbReference type="SAM" id="MobiDB-lite"/>
    </source>
</evidence>
<keyword evidence="2" id="KW-0175">Coiled coil</keyword>
<dbReference type="Pfam" id="PF07228">
    <property type="entry name" value="SpoIIE"/>
    <property type="match status" value="1"/>
</dbReference>
<evidence type="ECO:0000259" key="4">
    <source>
        <dbReference type="SMART" id="SM00065"/>
    </source>
</evidence>
<dbReference type="Gene3D" id="3.60.40.10">
    <property type="entry name" value="PPM-type phosphatase domain"/>
    <property type="match status" value="1"/>
</dbReference>
<protein>
    <submittedName>
        <fullName evidence="6">SpoIIE family protein phosphatase</fullName>
    </submittedName>
</protein>
<dbReference type="InterPro" id="IPR029016">
    <property type="entry name" value="GAF-like_dom_sf"/>
</dbReference>
<dbReference type="PANTHER" id="PTHR43156">
    <property type="entry name" value="STAGE II SPORULATION PROTEIN E-RELATED"/>
    <property type="match status" value="1"/>
</dbReference>
<feature type="domain" description="PPM-type phosphatase" evidence="5">
    <location>
        <begin position="350"/>
        <end position="562"/>
    </location>
</feature>
<evidence type="ECO:0000313" key="6">
    <source>
        <dbReference type="EMBL" id="GAA4057737.1"/>
    </source>
</evidence>
<comment type="caution">
    <text evidence="6">The sequence shown here is derived from an EMBL/GenBank/DDBJ whole genome shotgun (WGS) entry which is preliminary data.</text>
</comment>
<dbReference type="RefSeq" id="WP_344940500.1">
    <property type="nucleotide sequence ID" value="NZ_BAAAZG010000001.1"/>
</dbReference>
<dbReference type="Proteomes" id="UP001500683">
    <property type="component" value="Unassembled WGS sequence"/>
</dbReference>
<reference evidence="7" key="1">
    <citation type="journal article" date="2019" name="Int. J. Syst. Evol. Microbiol.">
        <title>The Global Catalogue of Microorganisms (GCM) 10K type strain sequencing project: providing services to taxonomists for standard genome sequencing and annotation.</title>
        <authorList>
            <consortium name="The Broad Institute Genomics Platform"/>
            <consortium name="The Broad Institute Genome Sequencing Center for Infectious Disease"/>
            <person name="Wu L."/>
            <person name="Ma J."/>
        </authorList>
    </citation>
    <scope>NUCLEOTIDE SEQUENCE [LARGE SCALE GENOMIC DNA]</scope>
    <source>
        <strain evidence="7">JCM 16702</strain>
    </source>
</reference>
<dbReference type="SUPFAM" id="SSF55781">
    <property type="entry name" value="GAF domain-like"/>
    <property type="match status" value="1"/>
</dbReference>
<dbReference type="SUPFAM" id="SSF81606">
    <property type="entry name" value="PP2C-like"/>
    <property type="match status" value="1"/>
</dbReference>
<feature type="region of interest" description="Disordered" evidence="3">
    <location>
        <begin position="570"/>
        <end position="595"/>
    </location>
</feature>
<keyword evidence="7" id="KW-1185">Reference proteome</keyword>
<dbReference type="SMART" id="SM00331">
    <property type="entry name" value="PP2C_SIG"/>
    <property type="match status" value="1"/>
</dbReference>
<feature type="compositionally biased region" description="Basic and acidic residues" evidence="3">
    <location>
        <begin position="586"/>
        <end position="595"/>
    </location>
</feature>
<dbReference type="Pfam" id="PF13185">
    <property type="entry name" value="GAF_2"/>
    <property type="match status" value="1"/>
</dbReference>
<dbReference type="PANTHER" id="PTHR43156:SF2">
    <property type="entry name" value="STAGE II SPORULATION PROTEIN E"/>
    <property type="match status" value="1"/>
</dbReference>
<dbReference type="InterPro" id="IPR001932">
    <property type="entry name" value="PPM-type_phosphatase-like_dom"/>
</dbReference>
<feature type="domain" description="GAF" evidence="4">
    <location>
        <begin position="164"/>
        <end position="330"/>
    </location>
</feature>
<organism evidence="6 7">
    <name type="scientific">Actinomadura miaoliensis</name>
    <dbReference type="NCBI Taxonomy" id="430685"/>
    <lineage>
        <taxon>Bacteria</taxon>
        <taxon>Bacillati</taxon>
        <taxon>Actinomycetota</taxon>
        <taxon>Actinomycetes</taxon>
        <taxon>Streptosporangiales</taxon>
        <taxon>Thermomonosporaceae</taxon>
        <taxon>Actinomadura</taxon>
    </lineage>
</organism>
<evidence type="ECO:0000256" key="1">
    <source>
        <dbReference type="ARBA" id="ARBA00022801"/>
    </source>
</evidence>
<evidence type="ECO:0000259" key="5">
    <source>
        <dbReference type="SMART" id="SM00331"/>
    </source>
</evidence>
<keyword evidence="1" id="KW-0378">Hydrolase</keyword>
<accession>A0ABP7V1Y8</accession>
<feature type="coiled-coil region" evidence="2">
    <location>
        <begin position="138"/>
        <end position="175"/>
    </location>
</feature>
<evidence type="ECO:0000256" key="2">
    <source>
        <dbReference type="SAM" id="Coils"/>
    </source>
</evidence>
<dbReference type="SMART" id="SM00065">
    <property type="entry name" value="GAF"/>
    <property type="match status" value="1"/>
</dbReference>